<dbReference type="PANTHER" id="PTHR18867">
    <property type="entry name" value="RAD50"/>
    <property type="match status" value="1"/>
</dbReference>
<dbReference type="Proteomes" id="UP001628156">
    <property type="component" value="Unassembled WGS sequence"/>
</dbReference>
<gene>
    <name evidence="3" type="ORF">ENUP19_0139G0046</name>
</gene>
<organism evidence="3 4">
    <name type="scientific">Entamoeba nuttalli</name>
    <dbReference type="NCBI Taxonomy" id="412467"/>
    <lineage>
        <taxon>Eukaryota</taxon>
        <taxon>Amoebozoa</taxon>
        <taxon>Evosea</taxon>
        <taxon>Archamoebae</taxon>
        <taxon>Mastigamoebida</taxon>
        <taxon>Entamoebidae</taxon>
        <taxon>Entamoeba</taxon>
    </lineage>
</organism>
<reference evidence="3 4" key="1">
    <citation type="journal article" date="2019" name="PLoS Negl. Trop. Dis.">
        <title>Whole genome sequencing of Entamoeba nuttalli reveals mammalian host-related molecular signatures and a novel octapeptide-repeat surface protein.</title>
        <authorList>
            <person name="Tanaka M."/>
            <person name="Makiuchi T."/>
            <person name="Komiyama T."/>
            <person name="Shiina T."/>
            <person name="Osaki K."/>
            <person name="Tachibana H."/>
        </authorList>
    </citation>
    <scope>NUCLEOTIDE SEQUENCE [LARGE SCALE GENOMIC DNA]</scope>
    <source>
        <strain evidence="3 4">P19-061405</strain>
    </source>
</reference>
<comment type="caution">
    <text evidence="3">The sequence shown here is derived from an EMBL/GenBank/DDBJ whole genome shotgun (WGS) entry which is preliminary data.</text>
</comment>
<dbReference type="PANTHER" id="PTHR18867:SF12">
    <property type="entry name" value="DNA REPAIR PROTEIN RAD50"/>
    <property type="match status" value="1"/>
</dbReference>
<keyword evidence="2" id="KW-0812">Transmembrane</keyword>
<protein>
    <submittedName>
        <fullName evidence="3">Uncharacterized protein</fullName>
    </submittedName>
</protein>
<keyword evidence="2" id="KW-0472">Membrane</keyword>
<name>A0ABQ0DK87_9EUKA</name>
<keyword evidence="2" id="KW-1133">Transmembrane helix</keyword>
<evidence type="ECO:0000313" key="4">
    <source>
        <dbReference type="Proteomes" id="UP001628156"/>
    </source>
</evidence>
<proteinExistence type="predicted"/>
<evidence type="ECO:0000256" key="1">
    <source>
        <dbReference type="SAM" id="Coils"/>
    </source>
</evidence>
<keyword evidence="4" id="KW-1185">Reference proteome</keyword>
<accession>A0ABQ0DK87</accession>
<evidence type="ECO:0000256" key="2">
    <source>
        <dbReference type="SAM" id="Phobius"/>
    </source>
</evidence>
<feature type="coiled-coil region" evidence="1">
    <location>
        <begin position="513"/>
        <end position="748"/>
    </location>
</feature>
<sequence>MLSAEELINENDYQKNLIDYSENQRVDNNQEEGTKTMTIWSILILINIIVFLLSLHSSVFFETPLKTIAIEVRNNVSKAQTFIMKQPVENEPTLYQWNKVVAATINDYFLTHSQRLTDSHTLGKTLLDTYKTFDNFIEQVSNGNQTLVVDDIIISIVNLKKLSTYNKFRDALLETHVGVIKQGLFTAKRGQEFILQSTNDGLFHPGPFVQIKPKNTTEVNYYDPVFYEAVGYDNNFITRLDAPSRKASTSGVDESDNSNEFGFFTQGAFYVRSPFGNKTWQSLDSLSMKSVIPAISSKSIRTWIACNDSNLIQCTNLKCRKDSGLNGQKRHNIPCDKQPFGLVGSKTLGGYPMISLDQLTWYYYVQGDDTPYLVNGSIAEELLEPYENTVVNYQNTSSLGYGAISYVVLSEMERIVDVQTGAIQERIKRITNEWNEGEYEEILKKYEGKRKKWYDILQEVYSIKKKKINEKTKEEFKEKTKDWEEKDIKAIETEIKNKNPIKEMNDRCKIARIINSKENIMKIQEETKNKEEKIEEEKDKEEILALQNQITELKEKVRELSMKRMEEEQAISEEMMRKAKEIIRKEFEEEITEMKTQNRKIQTNYEEMKKENEKLEERNLKLQGKINEIEGKKITEVNNKEEKIRSIQANKKKMEKENEEMKEEIEKLKKRNKILEQNTNTLEKKIEMIEKNTEELKKEIRDKEKQISEYQENAIKNQEIAEITREELDNTQRENETQKQIISKQQDDIVNFISQKELEKKKTMTLVINTQPVLRKASSGTMEMNETTPMKKTVVEIEEESKALIVKKQEMIVRQEIQQNKQIEF</sequence>
<keyword evidence="1" id="KW-0175">Coiled coil</keyword>
<evidence type="ECO:0000313" key="3">
    <source>
        <dbReference type="EMBL" id="GAB1223257.1"/>
    </source>
</evidence>
<dbReference type="EMBL" id="BAAFRS010000139">
    <property type="protein sequence ID" value="GAB1223257.1"/>
    <property type="molecule type" value="Genomic_DNA"/>
</dbReference>
<feature type="transmembrane region" description="Helical" evidence="2">
    <location>
        <begin position="39"/>
        <end position="61"/>
    </location>
</feature>